<dbReference type="PROSITE" id="PS51202">
    <property type="entry name" value="RCK_C"/>
    <property type="match status" value="1"/>
</dbReference>
<evidence type="ECO:0000313" key="4">
    <source>
        <dbReference type="Proteomes" id="UP000244571"/>
    </source>
</evidence>
<sequence length="95" mass="10846">MRALYTSPCTRARPQTPRKSQDKNQILAESRVREQHQITVVGIKRPNQDFSYAKPDSAIQSGDLLIVAGSTRSIERFSGLVKLTRRPKRRQQGRL</sequence>
<name>A0A2R4XGB4_9BURK</name>
<dbReference type="SUPFAM" id="SSF116726">
    <property type="entry name" value="TrkA C-terminal domain-like"/>
    <property type="match status" value="1"/>
</dbReference>
<reference evidence="3 4" key="1">
    <citation type="submission" date="2018-04" db="EMBL/GenBank/DDBJ databases">
        <title>Bordetella sp. HZ20 isolated from seawater.</title>
        <authorList>
            <person name="Sun C."/>
        </authorList>
    </citation>
    <scope>NUCLEOTIDE SEQUENCE [LARGE SCALE GENOMIC DNA]</scope>
    <source>
        <strain evidence="3 4">HZ20</strain>
    </source>
</reference>
<proteinExistence type="predicted"/>
<evidence type="ECO:0000313" key="3">
    <source>
        <dbReference type="EMBL" id="AWB32847.1"/>
    </source>
</evidence>
<dbReference type="OrthoDB" id="9776294at2"/>
<dbReference type="EMBL" id="CP028901">
    <property type="protein sequence ID" value="AWB32847.1"/>
    <property type="molecule type" value="Genomic_DNA"/>
</dbReference>
<dbReference type="InterPro" id="IPR036721">
    <property type="entry name" value="RCK_C_sf"/>
</dbReference>
<dbReference type="Gene3D" id="3.30.70.1450">
    <property type="entry name" value="Regulator of K+ conductance, C-terminal domain"/>
    <property type="match status" value="1"/>
</dbReference>
<dbReference type="AlphaFoldDB" id="A0A2R4XGB4"/>
<evidence type="ECO:0000259" key="2">
    <source>
        <dbReference type="PROSITE" id="PS51202"/>
    </source>
</evidence>
<dbReference type="GO" id="GO:0006813">
    <property type="term" value="P:potassium ion transport"/>
    <property type="evidence" value="ECO:0007669"/>
    <property type="project" value="InterPro"/>
</dbReference>
<dbReference type="RefSeq" id="WP_108620288.1">
    <property type="nucleotide sequence ID" value="NZ_CP028901.1"/>
</dbReference>
<feature type="region of interest" description="Disordered" evidence="1">
    <location>
        <begin position="1"/>
        <end position="24"/>
    </location>
</feature>
<protein>
    <recommendedName>
        <fullName evidence="2">RCK C-terminal domain-containing protein</fullName>
    </recommendedName>
</protein>
<dbReference type="KEGG" id="boz:DBV39_02940"/>
<keyword evidence="4" id="KW-1185">Reference proteome</keyword>
<dbReference type="Pfam" id="PF02080">
    <property type="entry name" value="TrkA_C"/>
    <property type="match status" value="1"/>
</dbReference>
<gene>
    <name evidence="3" type="ORF">DBV39_02940</name>
</gene>
<accession>A0A2R4XGB4</accession>
<feature type="domain" description="RCK C-terminal" evidence="2">
    <location>
        <begin position="1"/>
        <end position="83"/>
    </location>
</feature>
<dbReference type="Proteomes" id="UP000244571">
    <property type="component" value="Chromosome"/>
</dbReference>
<dbReference type="GO" id="GO:0008324">
    <property type="term" value="F:monoatomic cation transmembrane transporter activity"/>
    <property type="evidence" value="ECO:0007669"/>
    <property type="project" value="InterPro"/>
</dbReference>
<dbReference type="InterPro" id="IPR006037">
    <property type="entry name" value="RCK_C"/>
</dbReference>
<organism evidence="3 4">
    <name type="scientific">Orrella marina</name>
    <dbReference type="NCBI Taxonomy" id="2163011"/>
    <lineage>
        <taxon>Bacteria</taxon>
        <taxon>Pseudomonadati</taxon>
        <taxon>Pseudomonadota</taxon>
        <taxon>Betaproteobacteria</taxon>
        <taxon>Burkholderiales</taxon>
        <taxon>Alcaligenaceae</taxon>
        <taxon>Orrella</taxon>
    </lineage>
</organism>
<evidence type="ECO:0000256" key="1">
    <source>
        <dbReference type="SAM" id="MobiDB-lite"/>
    </source>
</evidence>